<dbReference type="SUPFAM" id="SSF57850">
    <property type="entry name" value="RING/U-box"/>
    <property type="match status" value="1"/>
</dbReference>
<keyword evidence="6" id="KW-0833">Ubl conjugation pathway</keyword>
<dbReference type="Gene3D" id="3.30.40.10">
    <property type="entry name" value="Zinc/RING finger domain, C3HC4 (zinc finger)"/>
    <property type="match status" value="1"/>
</dbReference>
<evidence type="ECO:0000256" key="1">
    <source>
        <dbReference type="ARBA" id="ARBA00000900"/>
    </source>
</evidence>
<dbReference type="InterPro" id="IPR001841">
    <property type="entry name" value="Znf_RING"/>
</dbReference>
<accession>A0AAV0SWH3</accession>
<dbReference type="EMBL" id="CANTFL010000032">
    <property type="protein sequence ID" value="CAI5709290.1"/>
    <property type="molecule type" value="Genomic_DNA"/>
</dbReference>
<evidence type="ECO:0000313" key="12">
    <source>
        <dbReference type="Proteomes" id="UP001162031"/>
    </source>
</evidence>
<dbReference type="PANTHER" id="PTHR22996:SF0">
    <property type="entry name" value="RE60872P-RELATED"/>
    <property type="match status" value="1"/>
</dbReference>
<dbReference type="Pfam" id="PF26192">
    <property type="entry name" value="RNF157-like_N"/>
    <property type="match status" value="1"/>
</dbReference>
<evidence type="ECO:0000256" key="6">
    <source>
        <dbReference type="ARBA" id="ARBA00022786"/>
    </source>
</evidence>
<dbReference type="EC" id="2.3.2.27" evidence="2"/>
<dbReference type="Proteomes" id="UP001162031">
    <property type="component" value="Unassembled WGS sequence"/>
</dbReference>
<evidence type="ECO:0000256" key="2">
    <source>
        <dbReference type="ARBA" id="ARBA00012483"/>
    </source>
</evidence>
<evidence type="ECO:0000256" key="4">
    <source>
        <dbReference type="ARBA" id="ARBA00022723"/>
    </source>
</evidence>
<name>A0AAV0SWH3_HYABA</name>
<dbReference type="Pfam" id="PF13920">
    <property type="entry name" value="zf-C3HC4_3"/>
    <property type="match status" value="1"/>
</dbReference>
<evidence type="ECO:0000313" key="11">
    <source>
        <dbReference type="EMBL" id="CAI5709290.1"/>
    </source>
</evidence>
<dbReference type="GO" id="GO:0061630">
    <property type="term" value="F:ubiquitin protein ligase activity"/>
    <property type="evidence" value="ECO:0007669"/>
    <property type="project" value="UniProtKB-EC"/>
</dbReference>
<protein>
    <recommendedName>
        <fullName evidence="2">RING-type E3 ubiquitin transferase</fullName>
        <ecNumber evidence="2">2.3.2.27</ecNumber>
    </recommendedName>
</protein>
<comment type="caution">
    <text evidence="11">The sequence shown here is derived from an EMBL/GenBank/DDBJ whole genome shotgun (WGS) entry which is preliminary data.</text>
</comment>
<comment type="catalytic activity">
    <reaction evidence="1">
        <text>S-ubiquitinyl-[E2 ubiquitin-conjugating enzyme]-L-cysteine + [acceptor protein]-L-lysine = [E2 ubiquitin-conjugating enzyme]-L-cysteine + N(6)-ubiquitinyl-[acceptor protein]-L-lysine.</text>
        <dbReference type="EC" id="2.3.2.27"/>
    </reaction>
</comment>
<sequence length="354" mass="39291">MGHSASTNRWQPRMTEGTLDEEPTGAATAARGSYAPVPLQALSMSRERPDMAFMTNDGVVPMSTGLPELHQTCSLKNHVNLEKKSLKLRRSSTNPSQYALEFQFDATQPCRIRVYVVAVETVAARSGNSSISLVHADKIPILTQHFPRGLGQTFVLRGDGKEEKRIEKDLDGFECPPSRLDFSVYDTDELIYQANGTQFPLVIVLEVDSERECLQSQSTFCSFFQTAEDNWNVRLLKQKVLVDGLTYELQEIYGISASVDTAPPMEQNDVAENHKTTTSHAASAGTGLPQEAECIICLCEPRTTTILPCRHMCLCSMCAETISRSCSMCPICRTRVEALLQMRAEVKEANAQRE</sequence>
<feature type="domain" description="RING-type" evidence="10">
    <location>
        <begin position="294"/>
        <end position="333"/>
    </location>
</feature>
<gene>
    <name evidence="11" type="ORF">HBR001_LOCUS249</name>
</gene>
<feature type="region of interest" description="Disordered" evidence="9">
    <location>
        <begin position="1"/>
        <end position="32"/>
    </location>
</feature>
<keyword evidence="12" id="KW-1185">Reference proteome</keyword>
<dbReference type="PROSITE" id="PS50089">
    <property type="entry name" value="ZF_RING_2"/>
    <property type="match status" value="1"/>
</dbReference>
<evidence type="ECO:0000256" key="8">
    <source>
        <dbReference type="PROSITE-ProRule" id="PRU00175"/>
    </source>
</evidence>
<dbReference type="GO" id="GO:0005737">
    <property type="term" value="C:cytoplasm"/>
    <property type="evidence" value="ECO:0007669"/>
    <property type="project" value="TreeGrafter"/>
</dbReference>
<dbReference type="GO" id="GO:0008270">
    <property type="term" value="F:zinc ion binding"/>
    <property type="evidence" value="ECO:0007669"/>
    <property type="project" value="UniProtKB-KW"/>
</dbReference>
<keyword evidence="4" id="KW-0479">Metal-binding</keyword>
<proteinExistence type="predicted"/>
<evidence type="ECO:0000256" key="9">
    <source>
        <dbReference type="SAM" id="MobiDB-lite"/>
    </source>
</evidence>
<evidence type="ECO:0000259" key="10">
    <source>
        <dbReference type="PROSITE" id="PS50089"/>
    </source>
</evidence>
<keyword evidence="7" id="KW-0862">Zinc</keyword>
<evidence type="ECO:0000256" key="5">
    <source>
        <dbReference type="ARBA" id="ARBA00022771"/>
    </source>
</evidence>
<keyword evidence="3" id="KW-0808">Transferase</keyword>
<evidence type="ECO:0000256" key="7">
    <source>
        <dbReference type="ARBA" id="ARBA00022833"/>
    </source>
</evidence>
<keyword evidence="5 8" id="KW-0863">Zinc-finger</keyword>
<organism evidence="11 12">
    <name type="scientific">Hyaloperonospora brassicae</name>
    <name type="common">Brassica downy mildew</name>
    <name type="synonym">Peronospora brassicae</name>
    <dbReference type="NCBI Taxonomy" id="162125"/>
    <lineage>
        <taxon>Eukaryota</taxon>
        <taxon>Sar</taxon>
        <taxon>Stramenopiles</taxon>
        <taxon>Oomycota</taxon>
        <taxon>Peronosporomycetes</taxon>
        <taxon>Peronosporales</taxon>
        <taxon>Peronosporaceae</taxon>
        <taxon>Hyaloperonospora</taxon>
    </lineage>
</organism>
<reference evidence="11" key="1">
    <citation type="submission" date="2022-12" db="EMBL/GenBank/DDBJ databases">
        <authorList>
            <person name="Webb A."/>
        </authorList>
    </citation>
    <scope>NUCLEOTIDE SEQUENCE</scope>
    <source>
        <strain evidence="11">Hp1</strain>
    </source>
</reference>
<evidence type="ECO:0000256" key="3">
    <source>
        <dbReference type="ARBA" id="ARBA00022679"/>
    </source>
</evidence>
<dbReference type="InterPro" id="IPR013083">
    <property type="entry name" value="Znf_RING/FYVE/PHD"/>
</dbReference>
<dbReference type="AlphaFoldDB" id="A0AAV0SWH3"/>
<feature type="compositionally biased region" description="Polar residues" evidence="9">
    <location>
        <begin position="1"/>
        <end position="10"/>
    </location>
</feature>
<dbReference type="InterPro" id="IPR058981">
    <property type="entry name" value="MGRN1/RNF157-like_N"/>
</dbReference>
<dbReference type="InterPro" id="IPR045194">
    <property type="entry name" value="MGRN1/RNF157-like"/>
</dbReference>
<dbReference type="GO" id="GO:0016567">
    <property type="term" value="P:protein ubiquitination"/>
    <property type="evidence" value="ECO:0007669"/>
    <property type="project" value="TreeGrafter"/>
</dbReference>
<dbReference type="PANTHER" id="PTHR22996">
    <property type="entry name" value="MAHOGUNIN"/>
    <property type="match status" value="1"/>
</dbReference>